<dbReference type="GeneID" id="95987324"/>
<keyword evidence="2" id="KW-0808">Transferase</keyword>
<comment type="caution">
    <text evidence="3">The sequence shown here is derived from an EMBL/GenBank/DDBJ whole genome shotgun (WGS) entry which is preliminary data.</text>
</comment>
<dbReference type="InterPro" id="IPR023606">
    <property type="entry name" value="CoA-Trfase_III_dom_1_sf"/>
</dbReference>
<comment type="similarity">
    <text evidence="1">Belongs to the CoA-transferase III family.</text>
</comment>
<dbReference type="PANTHER" id="PTHR48207">
    <property type="entry name" value="SUCCINATE--HYDROXYMETHYLGLUTARATE COA-TRANSFERASE"/>
    <property type="match status" value="1"/>
</dbReference>
<dbReference type="EMBL" id="JBBXJM010000005">
    <property type="protein sequence ID" value="KAL1406872.1"/>
    <property type="molecule type" value="Genomic_DNA"/>
</dbReference>
<dbReference type="PANTHER" id="PTHR48207:SF3">
    <property type="entry name" value="SUCCINATE--HYDROXYMETHYLGLUTARATE COA-TRANSFERASE"/>
    <property type="match status" value="1"/>
</dbReference>
<keyword evidence="4" id="KW-1185">Reference proteome</keyword>
<sequence length="438" mass="47520">MLRSTTTAAGAIRSLSASRAYIARPLARSFSAIHPAGDDRPLSGIKVVDLTRILAGPTATMMMIESPGTGDDTRNFAPPIAKIPEDGDVPRRDLPAESAYFLQANRNKRSITLNLKSKEGQKIAHQLIKDADVFVENYVPGKLEAFGLGWEQVRKINPKLIYCSVTGYGSTGPYASAPGYDVVIEAEAGFMHITGERDGPPVKVGVAVTDILTGHYAHSAVLAALIKRGKTGVGARIETSLFESQIASLANIGANYLIGGEEATRWGTSHPSIVPYQVFPCKGGWIMVSAGNNKQWAILCGPEVFNKPEWIDDPRFDSNNQRVANRGELIPLINEVLSHHTKDEWVEKLTGKGLPFAPINNIAQTFNHPQAKARKVVEEIDHPRAGKIKLAAAPVTYDGKKPKIYRAPPYLGQHTSEVLKDLGYSDADVASLQDKKVV</sequence>
<organism evidence="3 4">
    <name type="scientific">Vanrija albida</name>
    <dbReference type="NCBI Taxonomy" id="181172"/>
    <lineage>
        <taxon>Eukaryota</taxon>
        <taxon>Fungi</taxon>
        <taxon>Dikarya</taxon>
        <taxon>Basidiomycota</taxon>
        <taxon>Agaricomycotina</taxon>
        <taxon>Tremellomycetes</taxon>
        <taxon>Trichosporonales</taxon>
        <taxon>Trichosporonaceae</taxon>
        <taxon>Vanrija</taxon>
    </lineage>
</organism>
<evidence type="ECO:0000256" key="1">
    <source>
        <dbReference type="ARBA" id="ARBA00008383"/>
    </source>
</evidence>
<accession>A0ABR3PWN0</accession>
<evidence type="ECO:0000313" key="3">
    <source>
        <dbReference type="EMBL" id="KAL1406872.1"/>
    </source>
</evidence>
<evidence type="ECO:0000256" key="2">
    <source>
        <dbReference type="ARBA" id="ARBA00022679"/>
    </source>
</evidence>
<protein>
    <submittedName>
        <fullName evidence="3">Uncharacterized protein</fullName>
    </submittedName>
</protein>
<gene>
    <name evidence="3" type="ORF">Q8F55_006281</name>
</gene>
<dbReference type="Gene3D" id="3.40.50.10540">
    <property type="entry name" value="Crotonobetainyl-coa:carnitine coa-transferase, domain 1"/>
    <property type="match status" value="1"/>
</dbReference>
<dbReference type="InterPro" id="IPR050483">
    <property type="entry name" value="CoA-transferase_III_domain"/>
</dbReference>
<dbReference type="Proteomes" id="UP001565368">
    <property type="component" value="Unassembled WGS sequence"/>
</dbReference>
<reference evidence="3 4" key="1">
    <citation type="submission" date="2023-08" db="EMBL/GenBank/DDBJ databases">
        <title>Annotated Genome Sequence of Vanrija albida AlHP1.</title>
        <authorList>
            <person name="Herzog R."/>
        </authorList>
    </citation>
    <scope>NUCLEOTIDE SEQUENCE [LARGE SCALE GENOMIC DNA]</scope>
    <source>
        <strain evidence="3 4">AlHP1</strain>
    </source>
</reference>
<evidence type="ECO:0000313" key="4">
    <source>
        <dbReference type="Proteomes" id="UP001565368"/>
    </source>
</evidence>
<dbReference type="RefSeq" id="XP_069206816.1">
    <property type="nucleotide sequence ID" value="XM_069354745.1"/>
</dbReference>
<dbReference type="InterPro" id="IPR003673">
    <property type="entry name" value="CoA-Trfase_fam_III"/>
</dbReference>
<name>A0ABR3PWN0_9TREE</name>
<dbReference type="Pfam" id="PF02515">
    <property type="entry name" value="CoA_transf_3"/>
    <property type="match status" value="1"/>
</dbReference>
<proteinExistence type="inferred from homology"/>
<dbReference type="SUPFAM" id="SSF89796">
    <property type="entry name" value="CoA-transferase family III (CaiB/BaiF)"/>
    <property type="match status" value="1"/>
</dbReference>
<dbReference type="InterPro" id="IPR044855">
    <property type="entry name" value="CoA-Trfase_III_dom3_sf"/>
</dbReference>
<dbReference type="Gene3D" id="3.30.1540.10">
    <property type="entry name" value="formyl-coa transferase, domain 3"/>
    <property type="match status" value="1"/>
</dbReference>